<evidence type="ECO:0000313" key="3">
    <source>
        <dbReference type="Proteomes" id="UP000199642"/>
    </source>
</evidence>
<dbReference type="STRING" id="435880.SAMN04487988_108115"/>
<dbReference type="RefSeq" id="WP_092792014.1">
    <property type="nucleotide sequence ID" value="NZ_FOPC01000008.1"/>
</dbReference>
<reference evidence="3" key="1">
    <citation type="submission" date="2016-10" db="EMBL/GenBank/DDBJ databases">
        <authorList>
            <person name="Varghese N."/>
            <person name="Submissions S."/>
        </authorList>
    </citation>
    <scope>NUCLEOTIDE SEQUENCE [LARGE SCALE GENOMIC DNA]</scope>
    <source>
        <strain evidence="3">DSM 19315</strain>
    </source>
</reference>
<keyword evidence="3" id="KW-1185">Reference proteome</keyword>
<protein>
    <recommendedName>
        <fullName evidence="1">PIN domain-containing protein</fullName>
    </recommendedName>
</protein>
<dbReference type="InterPro" id="IPR029060">
    <property type="entry name" value="PIN-like_dom_sf"/>
</dbReference>
<dbReference type="Gene3D" id="3.40.50.1010">
    <property type="entry name" value="5'-nuclease"/>
    <property type="match status" value="1"/>
</dbReference>
<dbReference type="InterPro" id="IPR002716">
    <property type="entry name" value="PIN_dom"/>
</dbReference>
<accession>A0A1I2UWH8</accession>
<dbReference type="Pfam" id="PF13470">
    <property type="entry name" value="PIN_3"/>
    <property type="match status" value="1"/>
</dbReference>
<evidence type="ECO:0000313" key="2">
    <source>
        <dbReference type="EMBL" id="SFG80187.1"/>
    </source>
</evidence>
<dbReference type="SUPFAM" id="SSF88723">
    <property type="entry name" value="PIN domain-like"/>
    <property type="match status" value="1"/>
</dbReference>
<gene>
    <name evidence="2" type="ORF">SAMN04487988_108115</name>
</gene>
<dbReference type="OrthoDB" id="1148871at2"/>
<evidence type="ECO:0000259" key="1">
    <source>
        <dbReference type="Pfam" id="PF13470"/>
    </source>
</evidence>
<proteinExistence type="predicted"/>
<dbReference type="EMBL" id="FOPC01000008">
    <property type="protein sequence ID" value="SFG80187.1"/>
    <property type="molecule type" value="Genomic_DNA"/>
</dbReference>
<dbReference type="Proteomes" id="UP000199642">
    <property type="component" value="Unassembled WGS sequence"/>
</dbReference>
<dbReference type="AlphaFoldDB" id="A0A1I2UWH8"/>
<feature type="domain" description="PIN" evidence="1">
    <location>
        <begin position="3"/>
        <end position="118"/>
    </location>
</feature>
<name>A0A1I2UWH8_9BACT</name>
<sequence length="134" mass="15759">MKRYFLDTNILLDFLGNRQPFGKYALEIFNKSRLKEWELWTSDNSILTSYYIISQEIGETESRTKISRLINFLEIQPTKKTHIQKALTSDFKDLEDGVQYFSGSSIPKIKGIITRNKKDFRSSQIPVFEPWEVV</sequence>
<organism evidence="2 3">
    <name type="scientific">Algoriphagus hitonicola</name>
    <dbReference type="NCBI Taxonomy" id="435880"/>
    <lineage>
        <taxon>Bacteria</taxon>
        <taxon>Pseudomonadati</taxon>
        <taxon>Bacteroidota</taxon>
        <taxon>Cytophagia</taxon>
        <taxon>Cytophagales</taxon>
        <taxon>Cyclobacteriaceae</taxon>
        <taxon>Algoriphagus</taxon>
    </lineage>
</organism>